<evidence type="ECO:0000313" key="2">
    <source>
        <dbReference type="EnsemblMetazoa" id="MDOA008146-PA"/>
    </source>
</evidence>
<gene>
    <name evidence="2" type="primary">101893059</name>
</gene>
<sequence>MFYMQRYRYCFLAGCFAAGGSFFGKMPSFLESIDLEVSKSHKVFIIIKYLPIALMIICNVLNWRYFLKALQLTEQTLTATVLTSASNYIVSFILASLIYKEPITGLSTFGTTLIVLGLWFLCDDPNKKAPTKSKDT</sequence>
<dbReference type="eggNOG" id="ENOG502S96H">
    <property type="taxonomic scope" value="Eukaryota"/>
</dbReference>
<dbReference type="SUPFAM" id="SSF103481">
    <property type="entry name" value="Multidrug resistance efflux transporter EmrE"/>
    <property type="match status" value="1"/>
</dbReference>
<reference evidence="2" key="1">
    <citation type="submission" date="2020-05" db="UniProtKB">
        <authorList>
            <consortium name="EnsemblMetazoa"/>
        </authorList>
    </citation>
    <scope>IDENTIFICATION</scope>
    <source>
        <strain evidence="2">Aabys</strain>
    </source>
</reference>
<feature type="transmembrane region" description="Helical" evidence="1">
    <location>
        <begin position="43"/>
        <end position="65"/>
    </location>
</feature>
<evidence type="ECO:0008006" key="3">
    <source>
        <dbReference type="Google" id="ProtNLM"/>
    </source>
</evidence>
<keyword evidence="1" id="KW-0472">Membrane</keyword>
<dbReference type="VEuPathDB" id="VectorBase:MDOA008146"/>
<evidence type="ECO:0000256" key="1">
    <source>
        <dbReference type="SAM" id="Phobius"/>
    </source>
</evidence>
<name>A0A1I8MSZ8_MUSDO</name>
<dbReference type="VEuPathDB" id="VectorBase:MDOMA2_007399"/>
<dbReference type="InterPro" id="IPR037185">
    <property type="entry name" value="EmrE-like"/>
</dbReference>
<feature type="transmembrane region" description="Helical" evidence="1">
    <location>
        <begin position="77"/>
        <end position="99"/>
    </location>
</feature>
<dbReference type="Gene3D" id="1.10.3730.20">
    <property type="match status" value="1"/>
</dbReference>
<feature type="transmembrane region" description="Helical" evidence="1">
    <location>
        <begin position="7"/>
        <end position="23"/>
    </location>
</feature>
<dbReference type="EnsemblMetazoa" id="MDOA008146-RA">
    <property type="protein sequence ID" value="MDOA008146-PA"/>
    <property type="gene ID" value="MDOA008146"/>
</dbReference>
<protein>
    <recommendedName>
        <fullName evidence="3">EamA domain-containing protein</fullName>
    </recommendedName>
</protein>
<accession>A0A1I8MSZ8</accession>
<keyword evidence="1" id="KW-0812">Transmembrane</keyword>
<feature type="transmembrane region" description="Helical" evidence="1">
    <location>
        <begin position="105"/>
        <end position="122"/>
    </location>
</feature>
<dbReference type="AlphaFoldDB" id="A0A1I8MSZ8"/>
<proteinExistence type="predicted"/>
<organism evidence="2">
    <name type="scientific">Musca domestica</name>
    <name type="common">House fly</name>
    <dbReference type="NCBI Taxonomy" id="7370"/>
    <lineage>
        <taxon>Eukaryota</taxon>
        <taxon>Metazoa</taxon>
        <taxon>Ecdysozoa</taxon>
        <taxon>Arthropoda</taxon>
        <taxon>Hexapoda</taxon>
        <taxon>Insecta</taxon>
        <taxon>Pterygota</taxon>
        <taxon>Neoptera</taxon>
        <taxon>Endopterygota</taxon>
        <taxon>Diptera</taxon>
        <taxon>Brachycera</taxon>
        <taxon>Muscomorpha</taxon>
        <taxon>Muscoidea</taxon>
        <taxon>Muscidae</taxon>
        <taxon>Musca</taxon>
    </lineage>
</organism>
<dbReference type="PANTHER" id="PTHR31965">
    <property type="entry name" value="TRANSMEMBRANE PROTEIN 42"/>
    <property type="match status" value="1"/>
</dbReference>
<dbReference type="InterPro" id="IPR039632">
    <property type="entry name" value="TMEM42"/>
</dbReference>
<dbReference type="PANTHER" id="PTHR31965:SF1">
    <property type="entry name" value="TRANSMEMBRANE PROTEIN 42"/>
    <property type="match status" value="1"/>
</dbReference>
<dbReference type="RefSeq" id="XP_005176289.2">
    <property type="nucleotide sequence ID" value="XM_005176232.4"/>
</dbReference>
<dbReference type="KEGG" id="mde:101893059"/>
<dbReference type="OrthoDB" id="5854584at2759"/>
<keyword evidence="1" id="KW-1133">Transmembrane helix</keyword>